<dbReference type="Pfam" id="PF17985">
    <property type="entry name" value="SipA_VBS"/>
    <property type="match status" value="3"/>
</dbReference>
<proteinExistence type="predicted"/>
<sequence>MNTPTPINGQQITSITTPDTSTPQTTTQVTFGDHTVSTTSTGTTVSTSTSVNSAAETVISQAESDAQAVAFSPETVVTQQAPQGGNVGRTATSANAVGAHVILGRTRTDSTSSSSSTTSSSSTDSSTRSTHTTDTEQASSSQASANLGSLSGLRGTEAPDGVERPDGPGGLPDMKLPTYDPTSKASIIEFLKNPSVQAKLQTKAGHIVFMDEARGSFIFVRNGDWSTAESIAVTNGRTKEPITDVKDLEMCIAKFCVGYETMQSDWENNIQPRIAGQTGETGNYSHLLMSMKFKTTVLYGPWNSKESSNNYTPSVWRRGTKVDSGAIWGDVGPLKGINWNNFSKPEEGTSFARETVQQQPTMPPFGHYPIPTINVNLGGIKTEVHVEGGKTTTTTTLGKTETGNENNEVGGDVQETGFDETDAVDTSSTIEEPTQEIVDEGPGEDDMSIPPPPPGPLPTMGGFNVSGMSNMSLQNILVNVRQHLDTVYDKDGNHHEGNQDLGTVVRTSENGTYVPTVLLNKNEGGDNGADSKTTNENGNDGNELINILNKVRTHLNVVYPENNGGEPVEVNQNLGKVIKDVESGKEPTPTVVTGKHQKIDSSEKTEGNRGTRETSQNRQSQGTEQEAELTHILGHVRAHLNVVYPESNGGEPIPVNQTLGKVIKDVESGKTPDPTKPETLFHARYVILDDDGNETTGSQNNAIGRERTTTTAGTSRIIVGQQGEGGERLEELLPQLRKHLDTAFDKQGNLIQPNKTNVGKLIQQFQERTGSGGIIATMPMQATVVTSRVQTQQSSITDVPQRNKETATLDTKTSLHEAARDVANSMSDLLSAATPATAAQEVRTAAPVTQMATSSPVKGTRQTATIEQRSNIYEAAQQVTSALSAVATKIKMFEQGTRNLDEAISAADSGGGKTEGQKLFDAAKQVTKNLSNVLDRAQGNRKTPPPPPPRTSSLPPHLR</sequence>
<evidence type="ECO:0000256" key="1">
    <source>
        <dbReference type="SAM" id="MobiDB-lite"/>
    </source>
</evidence>
<feature type="compositionally biased region" description="Basic and acidic residues" evidence="1">
    <location>
        <begin position="597"/>
        <end position="612"/>
    </location>
</feature>
<protein>
    <recommendedName>
        <fullName evidence="2">DUF1547 domain-containing protein</fullName>
    </recommendedName>
</protein>
<evidence type="ECO:0000313" key="4">
    <source>
        <dbReference type="Proteomes" id="UP000016064"/>
    </source>
</evidence>
<feature type="region of interest" description="Disordered" evidence="1">
    <location>
        <begin position="103"/>
        <end position="178"/>
    </location>
</feature>
<feature type="region of interest" description="Disordered" evidence="1">
    <location>
        <begin position="1"/>
        <end position="28"/>
    </location>
</feature>
<feature type="compositionally biased region" description="Low complexity" evidence="1">
    <location>
        <begin position="389"/>
        <end position="411"/>
    </location>
</feature>
<dbReference type="InterPro" id="IPR011443">
    <property type="entry name" value="DUF1547"/>
</dbReference>
<name>A0ABN0N076_9CHLA</name>
<feature type="compositionally biased region" description="Polar residues" evidence="1">
    <location>
        <begin position="613"/>
        <end position="624"/>
    </location>
</feature>
<feature type="domain" description="DUF1547" evidence="2">
    <location>
        <begin position="632"/>
        <end position="670"/>
    </location>
</feature>
<feature type="domain" description="DUF1547" evidence="2">
    <location>
        <begin position="546"/>
        <end position="590"/>
    </location>
</feature>
<feature type="region of interest" description="Disordered" evidence="1">
    <location>
        <begin position="581"/>
        <end position="626"/>
    </location>
</feature>
<dbReference type="Proteomes" id="UP000016064">
    <property type="component" value="Unassembled WGS sequence"/>
</dbReference>
<dbReference type="NCBIfam" id="NF033567">
    <property type="entry name" value="act_recrut_TARP"/>
    <property type="match status" value="1"/>
</dbReference>
<feature type="region of interest" description="Disordered" evidence="1">
    <location>
        <begin position="389"/>
        <end position="415"/>
    </location>
</feature>
<dbReference type="Pfam" id="PF07577">
    <property type="entry name" value="DUF1547"/>
    <property type="match status" value="2"/>
</dbReference>
<organism evidence="3 4">
    <name type="scientific">Chlamydia ibidis 10-1398/6</name>
    <dbReference type="NCBI Taxonomy" id="1046581"/>
    <lineage>
        <taxon>Bacteria</taxon>
        <taxon>Pseudomonadati</taxon>
        <taxon>Chlamydiota</taxon>
        <taxon>Chlamydiia</taxon>
        <taxon>Chlamydiales</taxon>
        <taxon>Chlamydiaceae</taxon>
        <taxon>Chlamydia/Chlamydophila group</taxon>
        <taxon>Chlamydia</taxon>
    </lineage>
</organism>
<evidence type="ECO:0000259" key="2">
    <source>
        <dbReference type="Pfam" id="PF07577"/>
    </source>
</evidence>
<keyword evidence="4" id="KW-1185">Reference proteome</keyword>
<feature type="region of interest" description="Disordered" evidence="1">
    <location>
        <begin position="932"/>
        <end position="959"/>
    </location>
</feature>
<accession>A0ABN0N076</accession>
<feature type="compositionally biased region" description="Low complexity" evidence="1">
    <location>
        <begin position="109"/>
        <end position="132"/>
    </location>
</feature>
<gene>
    <name evidence="3" type="ORF">H359_0248</name>
</gene>
<feature type="compositionally biased region" description="Polar residues" evidence="1">
    <location>
        <begin position="530"/>
        <end position="540"/>
    </location>
</feature>
<feature type="compositionally biased region" description="Polar residues" evidence="1">
    <location>
        <begin position="136"/>
        <end position="149"/>
    </location>
</feature>
<comment type="caution">
    <text evidence="3">The sequence shown here is derived from an EMBL/GenBank/DDBJ whole genome shotgun (WGS) entry which is preliminary data.</text>
</comment>
<dbReference type="RefSeq" id="WP_020370890.1">
    <property type="nucleotide sequence ID" value="NZ_APJW01000001.1"/>
</dbReference>
<evidence type="ECO:0000313" key="3">
    <source>
        <dbReference type="EMBL" id="EQM62981.1"/>
    </source>
</evidence>
<feature type="region of interest" description="Disordered" evidence="1">
    <location>
        <begin position="519"/>
        <end position="541"/>
    </location>
</feature>
<feature type="compositionally biased region" description="Low complexity" evidence="1">
    <location>
        <begin position="10"/>
        <end position="28"/>
    </location>
</feature>
<dbReference type="InterPro" id="IPR040658">
    <property type="entry name" value="SipA_VBS"/>
</dbReference>
<reference evidence="3 4" key="1">
    <citation type="submission" date="2013-07" db="EMBL/GenBank/DDBJ databases">
        <title>Isolation of a new Chlamydia species from the feral Sacred Ibis (Threskiornis aethiopicus): Chlamydia ibidis.</title>
        <authorList>
            <person name="Vorimore F."/>
            <person name="Hsia R.-C."/>
            <person name="Huot-Creasy H."/>
            <person name="Bastian S."/>
            <person name="Deruyter L."/>
            <person name="Passet A."/>
            <person name="Sachse K."/>
            <person name="Bavoil P."/>
            <person name="Myers G."/>
            <person name="Laroucau K."/>
        </authorList>
    </citation>
    <scope>NUCLEOTIDE SEQUENCE [LARGE SCALE GENOMIC DNA]</scope>
    <source>
        <strain evidence="3 4">10-1398/6</strain>
    </source>
</reference>
<dbReference type="EMBL" id="APJW01000001">
    <property type="protein sequence ID" value="EQM62981.1"/>
    <property type="molecule type" value="Genomic_DNA"/>
</dbReference>